<sequence>MGCGPPNPTPCPQEKLFQQTLNKGKATMTFTSDSLLAERYQLQQRLGNTAIGRQTWLATDVLSQESVIIKLLAFSPQMEWEELKLFEREAAVLASLYHPRIPRYRDYFSLDKNQGDGIPWFVLVQDYIPGESLSDHLERGQRFPPTVIRNIAQEVLEILIYLHELSPPVLHRDIKPSNLIINSENNVYLVDFGAVQSRGAATGVTFTVVGTSGYAPLEQFWGRAVPGSDLYALGMTLIHLLTGIVPIELPHRDSKIQFRQLVTIDDDLIDWLETMTDMAVEKRFKSAREALKFLQHPSYRQASSLIDPKKLPKPPHSSIRIAKRRDNLEINLPPKIKLLSDAPTLWSLAIVLTVTVFISPILTFIIALIGFICLREMQLILTPQEVLIKYKVFNFIYKKFAFKTQDLWGIFLHSNGTEGNYQIRLRTAKNYYLIGQNLREDECLWLGQEIQDWLNFIKYSVSPQDDV</sequence>
<dbReference type="PROSITE" id="PS50011">
    <property type="entry name" value="PROTEIN_KINASE_DOM"/>
    <property type="match status" value="1"/>
</dbReference>
<name>A0A0K1SAE9_9CHRO</name>
<keyword evidence="5" id="KW-0808">Transferase</keyword>
<accession>A0A0K1SAE9</accession>
<dbReference type="SUPFAM" id="SSF56112">
    <property type="entry name" value="Protein kinase-like (PK-like)"/>
    <property type="match status" value="1"/>
</dbReference>
<dbReference type="EMBL" id="CP011339">
    <property type="protein sequence ID" value="AKV71025.1"/>
    <property type="molecule type" value="Genomic_DNA"/>
</dbReference>
<dbReference type="CDD" id="cd14014">
    <property type="entry name" value="STKc_PknB_like"/>
    <property type="match status" value="1"/>
</dbReference>
<dbReference type="AlphaFoldDB" id="A0A0K1SAE9"/>
<feature type="transmembrane region" description="Helical" evidence="3">
    <location>
        <begin position="345"/>
        <end position="374"/>
    </location>
</feature>
<protein>
    <submittedName>
        <fullName evidence="5">Serine/threonine protein kinase</fullName>
    </submittedName>
</protein>
<keyword evidence="2" id="KW-0067">ATP-binding</keyword>
<organism evidence="5 6">
    <name type="scientific">Microcystis panniformis FACHB-1757</name>
    <dbReference type="NCBI Taxonomy" id="1638788"/>
    <lineage>
        <taxon>Bacteria</taxon>
        <taxon>Bacillati</taxon>
        <taxon>Cyanobacteriota</taxon>
        <taxon>Cyanophyceae</taxon>
        <taxon>Oscillatoriophycideae</taxon>
        <taxon>Chroococcales</taxon>
        <taxon>Microcystaceae</taxon>
        <taxon>Microcystis</taxon>
    </lineage>
</organism>
<dbReference type="GO" id="GO:0004674">
    <property type="term" value="F:protein serine/threonine kinase activity"/>
    <property type="evidence" value="ECO:0007669"/>
    <property type="project" value="UniProtKB-KW"/>
</dbReference>
<evidence type="ECO:0000313" key="6">
    <source>
        <dbReference type="Proteomes" id="UP000068167"/>
    </source>
</evidence>
<dbReference type="KEGG" id="mpk:VL20_6265"/>
<keyword evidence="3" id="KW-0812">Transmembrane</keyword>
<keyword evidence="3" id="KW-1133">Transmembrane helix</keyword>
<evidence type="ECO:0000256" key="1">
    <source>
        <dbReference type="ARBA" id="ARBA00022741"/>
    </source>
</evidence>
<dbReference type="InterPro" id="IPR011009">
    <property type="entry name" value="Kinase-like_dom_sf"/>
</dbReference>
<feature type="domain" description="Protein kinase" evidence="4">
    <location>
        <begin position="40"/>
        <end position="299"/>
    </location>
</feature>
<dbReference type="InterPro" id="IPR008271">
    <property type="entry name" value="Ser/Thr_kinase_AS"/>
</dbReference>
<gene>
    <name evidence="5" type="ORF">VL20_6265</name>
</gene>
<keyword evidence="6" id="KW-1185">Reference proteome</keyword>
<evidence type="ECO:0000256" key="3">
    <source>
        <dbReference type="SAM" id="Phobius"/>
    </source>
</evidence>
<dbReference type="Gene3D" id="1.10.510.10">
    <property type="entry name" value="Transferase(Phosphotransferase) domain 1"/>
    <property type="match status" value="1"/>
</dbReference>
<reference evidence="5 6" key="1">
    <citation type="journal article" date="2016" name="Stand. Genomic Sci.">
        <title>Complete genome sequence and genomic characterization of Microcystis panniformis FACHB 1757 by third-generation sequencing.</title>
        <authorList>
            <person name="Zhang J.Y."/>
            <person name="Guan R."/>
            <person name="Zhang H.J."/>
            <person name="Li H."/>
            <person name="Xiao P."/>
            <person name="Yu G.L."/>
            <person name="Du L."/>
            <person name="Cao D.M."/>
            <person name="Zhu B.C."/>
            <person name="Li R.H."/>
            <person name="Lu Z.H."/>
        </authorList>
    </citation>
    <scope>NUCLEOTIDE SEQUENCE [LARGE SCALE GENOMIC DNA]</scope>
    <source>
        <strain evidence="5 6">FACHB-1757</strain>
    </source>
</reference>
<dbReference type="GO" id="GO:0005524">
    <property type="term" value="F:ATP binding"/>
    <property type="evidence" value="ECO:0007669"/>
    <property type="project" value="UniProtKB-KW"/>
</dbReference>
<dbReference type="PATRIC" id="fig|1638788.3.peg.6294"/>
<keyword evidence="5" id="KW-0723">Serine/threonine-protein kinase</keyword>
<dbReference type="InterPro" id="IPR000719">
    <property type="entry name" value="Prot_kinase_dom"/>
</dbReference>
<evidence type="ECO:0000313" key="5">
    <source>
        <dbReference type="EMBL" id="AKV71025.1"/>
    </source>
</evidence>
<dbReference type="Proteomes" id="UP000068167">
    <property type="component" value="Chromosome"/>
</dbReference>
<keyword evidence="1" id="KW-0547">Nucleotide-binding</keyword>
<dbReference type="SMART" id="SM00220">
    <property type="entry name" value="S_TKc"/>
    <property type="match status" value="1"/>
</dbReference>
<dbReference type="PANTHER" id="PTHR24363">
    <property type="entry name" value="SERINE/THREONINE PROTEIN KINASE"/>
    <property type="match status" value="1"/>
</dbReference>
<dbReference type="Pfam" id="PF00069">
    <property type="entry name" value="Pkinase"/>
    <property type="match status" value="1"/>
</dbReference>
<evidence type="ECO:0000256" key="2">
    <source>
        <dbReference type="ARBA" id="ARBA00022840"/>
    </source>
</evidence>
<evidence type="ECO:0000259" key="4">
    <source>
        <dbReference type="PROSITE" id="PS50011"/>
    </source>
</evidence>
<dbReference type="Gene3D" id="3.30.200.20">
    <property type="entry name" value="Phosphorylase Kinase, domain 1"/>
    <property type="match status" value="1"/>
</dbReference>
<proteinExistence type="predicted"/>
<dbReference type="PROSITE" id="PS00108">
    <property type="entry name" value="PROTEIN_KINASE_ST"/>
    <property type="match status" value="1"/>
</dbReference>
<keyword evidence="3" id="KW-0472">Membrane</keyword>
<keyword evidence="5" id="KW-0418">Kinase</keyword>
<dbReference type="PANTHER" id="PTHR24363:SF7">
    <property type="entry name" value="SERINE_THREONINE-PROTEIN KINASE-LIKE PROTEIN E"/>
    <property type="match status" value="1"/>
</dbReference>